<evidence type="ECO:0000256" key="1">
    <source>
        <dbReference type="SAM" id="MobiDB-lite"/>
    </source>
</evidence>
<feature type="compositionally biased region" description="Low complexity" evidence="1">
    <location>
        <begin position="753"/>
        <end position="771"/>
    </location>
</feature>
<dbReference type="Gene3D" id="1.10.10.10">
    <property type="entry name" value="Winged helix-like DNA-binding domain superfamily/Winged helix DNA-binding domain"/>
    <property type="match status" value="1"/>
</dbReference>
<dbReference type="PANTHER" id="PTHR45733">
    <property type="entry name" value="FORMIN-J"/>
    <property type="match status" value="1"/>
</dbReference>
<reference evidence="3" key="1">
    <citation type="submission" date="2023-01" db="EMBL/GenBank/DDBJ databases">
        <title>The chitinases involved in constricting ring structure development in the nematode-trapping fungus Drechslerella dactyloides.</title>
        <authorList>
            <person name="Wang R."/>
            <person name="Zhang L."/>
            <person name="Tang P."/>
            <person name="Li S."/>
            <person name="Liang L."/>
        </authorList>
    </citation>
    <scope>NUCLEOTIDE SEQUENCE</scope>
    <source>
        <strain evidence="3">YMF1.00031</strain>
    </source>
</reference>
<feature type="region of interest" description="Disordered" evidence="1">
    <location>
        <begin position="1551"/>
        <end position="1588"/>
    </location>
</feature>
<comment type="caution">
    <text evidence="3">The sequence shown here is derived from an EMBL/GenBank/DDBJ whole genome shotgun (WGS) entry which is preliminary data.</text>
</comment>
<feature type="region of interest" description="Disordered" evidence="1">
    <location>
        <begin position="421"/>
        <end position="482"/>
    </location>
</feature>
<feature type="region of interest" description="Disordered" evidence="1">
    <location>
        <begin position="541"/>
        <end position="823"/>
    </location>
</feature>
<organism evidence="3 4">
    <name type="scientific">Drechslerella dactyloides</name>
    <name type="common">Nematode-trapping fungus</name>
    <name type="synonym">Arthrobotrys dactyloides</name>
    <dbReference type="NCBI Taxonomy" id="74499"/>
    <lineage>
        <taxon>Eukaryota</taxon>
        <taxon>Fungi</taxon>
        <taxon>Dikarya</taxon>
        <taxon>Ascomycota</taxon>
        <taxon>Pezizomycotina</taxon>
        <taxon>Orbiliomycetes</taxon>
        <taxon>Orbiliales</taxon>
        <taxon>Orbiliaceae</taxon>
        <taxon>Drechslerella</taxon>
    </lineage>
</organism>
<evidence type="ECO:0000313" key="3">
    <source>
        <dbReference type="EMBL" id="KAJ6260245.1"/>
    </source>
</evidence>
<feature type="compositionally biased region" description="Basic residues" evidence="1">
    <location>
        <begin position="447"/>
        <end position="462"/>
    </location>
</feature>
<feature type="compositionally biased region" description="Basic and acidic residues" evidence="1">
    <location>
        <begin position="775"/>
        <end position="784"/>
    </location>
</feature>
<feature type="compositionally biased region" description="Basic and acidic residues" evidence="1">
    <location>
        <begin position="884"/>
        <end position="897"/>
    </location>
</feature>
<dbReference type="PANTHER" id="PTHR45733:SF8">
    <property type="entry name" value="FORMIN-J"/>
    <property type="match status" value="1"/>
</dbReference>
<dbReference type="InterPro" id="IPR051144">
    <property type="entry name" value="Formin_homology_domain"/>
</dbReference>
<keyword evidence="4" id="KW-1185">Reference proteome</keyword>
<proteinExistence type="predicted"/>
<feature type="compositionally biased region" description="Polar residues" evidence="1">
    <location>
        <begin position="423"/>
        <end position="440"/>
    </location>
</feature>
<name>A0AAD6NJB1_DREDA</name>
<sequence length="1985" mass="217301">MPAISTLRGVTTKLVMAKCDKSDRLRIKIIADDTYFMLLPLEYEMTNKIIINGGLIPANGDFVAYYIDDPKHTHEILELAKLRSSSPLPSTIFPISRVLPPPPEEQFDNLKFMENFFDDEDEDNITSYRHVISHMHGLITNSFNSVVNSDGGDDNKFSLSFLKDLGRPSPIWEERAKDLLIQEQRVLQELVKEIRGGWDFFIFHVSRKIRVGDYERLVVAAMMEALEKSSAIKAYHMIAYDVNVEYYVHGAPGEYLLQQMDPWIQPPKSLDNDSFRIDSPYATRLRKHPMQCLDDLGEKFFRKIIDSHQSGEVLYTRAVLCRSLLITYFFQSFLSVWDDCLSNGHLHLEAMNVAVPVYPKIMDRLKERTRQDEVMRSCRLLIMGPAEDEAEAAVPETITQLSAPQLTGSVLEDVEMVDAAAMSEQSSGTITGESKAQQSEPVDKTSKKTKKAKRSDKRKLARSRQTPPTATQPEAADQTEEPAQAVEAIAVDAMLTDEPATLVTIDDATEAGASQADEEMIDAMRFGSLSLLHDLAVKQEDSVEEPSVVVTSTESNVEAQNGEGKKTQSQETAQSQEVSSTTAPVSKSKAAKPALELPDFYEKPSKKMARRRKNKKSSGESKSVPGSQPLQSPIPGASEPTSSPSCEPEEPEVPPKSPPKEALYDNEEEMKLALEASCNEPSSWTMVSNKRGIKNDNKQNVAPPRHHHPAAMFPRRPYQPREGRGNIRILPKAMPVPSSSTSTAPTSPPVHPVPVGSTAPAAPVTPPKTAAPAPPKKEEPRGQEKPQGQQKPQGQEKPRGQENKRPAPRKTPKQKKQQRLPVLSDVVEFPSLAQSSVMLQQSKTGRQDRTVVSGPLASVDSKEGEHEGTSTNLNGLELNEEAEPDTKVEVQEAHGDSAEPAEGAEDKAAEEEHNEEAAASVVESEKVVEGSDQVASAEEKAAILPILEDMVIPKVLTKKERKAAAAAKAAAMAAAGGRAADKLSVKERAARRRASEEKAAAAQSAPVAESSGVEAAILGMALPATEGRVADAGNSGLVERVQPAAPETPTDPALIKAIQSNFHLLPSYVVDRPVDVYTQRRDDPSHFREHMFTTTAGDLEVGERTSCSAFFLSGMIRQSATERRLLQLFDAKRPIEPTMVITSPRSVTDSNGNETTTMALSTIWCPAERRYRFDSLLVNVNEIDPASVMEKERTFARSRDGEFVTDGCLYTTDNTAPGQIFYVTNPKFAPGKPLKADGSACQIINPHEITGDPIDLSAIFYQCSNLNCGKRMAAIRSIGCARCGCISTTRYCNLDCQWNDLEHWKVCGKTTFIGGNVYPAHDHQRALHARQTYVPPTIDGWRQQVAHATGLGTYTLFMRVDDGFGSSYKYTYQVGFAPGWEGNSFGFLTRLAIDMGHLTAIKLLFRWIKRQIKRKAPVAWTDETFKSYVHAAYDQLISEFGKDWDKDTHLYGLDDMTSAGTLDEETVALMRREAWRVLEQDIPGFVRPHGYWFPSRNMPGEEGMGAFGHPSRAFGAVSKLPAIGRGVPRNSEPSPAPGLRKRYAHIFTMANDSDPKDQPVAAPAEESKQDPPTPASTPAEPAAKEPEQPLSRAALIEQAFRFLGESDVRNSTRTKKIAFLESKGLTRAEIDSLLPVEKGVPSWQFASAATNKTDIVQAEPPMAPMPTSETTAAGKARRAAEAALEVAKVPASVSSIPQNLPPRPAGRAPIVTFPEYIPPPPPPPPIFNTQTLTAGAYLFAGVSATVYAATKYYFQPLLDNLTDARLEFSSHTLSKLDEMNAQLSALAHRPLPSETHPNPPFGVLQHKYPLAKLPRHSTTDLLDDLDGDLAADASDVESIYSYASTSPPTRTFHVDAQTQTSPHRSVASVDDTTALPPDEKLDRIQRLLKSLKDEAEDVVAAEGGELGGNVKDLTEYLHTITYKATYGGAGGPNSANAYLPPYVSIAGGAGAPGKNDEDDFAKVKAEIRSVKGVLLNIKNFPAGSR</sequence>
<dbReference type="EMBL" id="JAQGDS010000005">
    <property type="protein sequence ID" value="KAJ6260245.1"/>
    <property type="molecule type" value="Genomic_DNA"/>
</dbReference>
<protein>
    <recommendedName>
        <fullName evidence="2">Peroxisome membrane anchor protein Pex14p N-terminal domain-containing protein</fullName>
    </recommendedName>
</protein>
<feature type="compositionally biased region" description="Basic residues" evidence="1">
    <location>
        <begin position="806"/>
        <end position="818"/>
    </location>
</feature>
<evidence type="ECO:0000313" key="4">
    <source>
        <dbReference type="Proteomes" id="UP001221413"/>
    </source>
</evidence>
<dbReference type="Proteomes" id="UP001221413">
    <property type="component" value="Unassembled WGS sequence"/>
</dbReference>
<feature type="compositionally biased region" description="Basic and acidic residues" evidence="1">
    <location>
        <begin position="794"/>
        <end position="805"/>
    </location>
</feature>
<feature type="compositionally biased region" description="Polar residues" evidence="1">
    <location>
        <begin position="620"/>
        <end position="631"/>
    </location>
</feature>
<accession>A0AAD6NJB1</accession>
<dbReference type="InterPro" id="IPR006785">
    <property type="entry name" value="Pex14_N"/>
</dbReference>
<feature type="compositionally biased region" description="Low complexity" evidence="1">
    <location>
        <begin position="545"/>
        <end position="558"/>
    </location>
</feature>
<feature type="compositionally biased region" description="Polar residues" evidence="1">
    <location>
        <begin position="679"/>
        <end position="688"/>
    </location>
</feature>
<feature type="compositionally biased region" description="Low complexity" evidence="1">
    <location>
        <begin position="735"/>
        <end position="745"/>
    </location>
</feature>
<evidence type="ECO:0000259" key="2">
    <source>
        <dbReference type="Pfam" id="PF04695"/>
    </source>
</evidence>
<gene>
    <name evidence="3" type="ORF">Dda_4469</name>
</gene>
<dbReference type="InterPro" id="IPR036388">
    <property type="entry name" value="WH-like_DNA-bd_sf"/>
</dbReference>
<feature type="domain" description="Peroxisome membrane anchor protein Pex14p N-terminal" evidence="2">
    <location>
        <begin position="1592"/>
        <end position="1634"/>
    </location>
</feature>
<dbReference type="Pfam" id="PF04695">
    <property type="entry name" value="Pex14_N"/>
    <property type="match status" value="1"/>
</dbReference>
<feature type="region of interest" description="Disordered" evidence="1">
    <location>
        <begin position="838"/>
        <end position="933"/>
    </location>
</feature>
<feature type="compositionally biased region" description="Low complexity" evidence="1">
    <location>
        <begin position="578"/>
        <end position="594"/>
    </location>
</feature>
<feature type="compositionally biased region" description="Basic residues" evidence="1">
    <location>
        <begin position="606"/>
        <end position="616"/>
    </location>
</feature>